<protein>
    <submittedName>
        <fullName evidence="3">YaiO family outer membrane beta-barrel protein</fullName>
    </submittedName>
</protein>
<evidence type="ECO:0000313" key="4">
    <source>
        <dbReference type="Proteomes" id="UP000824755"/>
    </source>
</evidence>
<sequence length="258" mass="28518">MKLRYSAWLLCGAFSVAYAQSDERVETSTPERTTHFTVSAHGDALDKGYDDWRGMRLELGNETRGRIGGHIAVFEEQRFGTTDRGIELSASVPFGKAWVWVPTVSLAPDADFLARTAVDMDLYKELGQGWVASGGIGHSRYRDANVNRVKAGIERYVGAWRIGYQAIASQVHGRSGVAHDLRVARSYADTSEVGIQFNAGREPTVLAQGIVNADVKGVGLFGHHAFNPTWTLWWNVGTTRQGDFYTRRGAGVGLQYRY</sequence>
<reference evidence="3 4" key="1">
    <citation type="submission" date="2021-08" db="EMBL/GenBank/DDBJ databases">
        <title>Lysobacter sp. strain CJ11 Genome sequencing and assembly.</title>
        <authorList>
            <person name="Kim I."/>
        </authorList>
    </citation>
    <scope>NUCLEOTIDE SEQUENCE [LARGE SCALE GENOMIC DNA]</scope>
    <source>
        <strain evidence="3 4">CJ11</strain>
    </source>
</reference>
<dbReference type="NCBIfam" id="TIGR04390">
    <property type="entry name" value="OMP_YaiO_dom"/>
    <property type="match status" value="1"/>
</dbReference>
<organism evidence="3 4">
    <name type="scientific">Lysobacter soyae</name>
    <dbReference type="NCBI Taxonomy" id="2764185"/>
    <lineage>
        <taxon>Bacteria</taxon>
        <taxon>Pseudomonadati</taxon>
        <taxon>Pseudomonadota</taxon>
        <taxon>Gammaproteobacteria</taxon>
        <taxon>Lysobacterales</taxon>
        <taxon>Lysobacteraceae</taxon>
        <taxon>Lysobacter</taxon>
    </lineage>
</organism>
<dbReference type="EMBL" id="CP080544">
    <property type="protein sequence ID" value="QYR53039.1"/>
    <property type="molecule type" value="Genomic_DNA"/>
</dbReference>
<accession>A0ABX8WNN4</accession>
<keyword evidence="4" id="KW-1185">Reference proteome</keyword>
<feature type="domain" description="YaiO beta-barrel" evidence="2">
    <location>
        <begin position="35"/>
        <end position="203"/>
    </location>
</feature>
<name>A0ABX8WNN4_9GAMM</name>
<evidence type="ECO:0000256" key="1">
    <source>
        <dbReference type="SAM" id="SignalP"/>
    </source>
</evidence>
<dbReference type="Proteomes" id="UP000824755">
    <property type="component" value="Chromosome"/>
</dbReference>
<evidence type="ECO:0000313" key="3">
    <source>
        <dbReference type="EMBL" id="QYR53039.1"/>
    </source>
</evidence>
<feature type="chain" id="PRO_5045541521" evidence="1">
    <location>
        <begin position="20"/>
        <end position="258"/>
    </location>
</feature>
<dbReference type="Pfam" id="PF19413">
    <property type="entry name" value="YaiO"/>
    <property type="match status" value="1"/>
</dbReference>
<evidence type="ECO:0000259" key="2">
    <source>
        <dbReference type="Pfam" id="PF19413"/>
    </source>
</evidence>
<keyword evidence="1" id="KW-0732">Signal</keyword>
<gene>
    <name evidence="3" type="ORF">H8L67_00500</name>
</gene>
<feature type="signal peptide" evidence="1">
    <location>
        <begin position="1"/>
        <end position="19"/>
    </location>
</feature>
<proteinExistence type="predicted"/>
<dbReference type="RefSeq" id="WP_220379858.1">
    <property type="nucleotide sequence ID" value="NZ_CP080544.1"/>
</dbReference>
<dbReference type="InterPro" id="IPR030887">
    <property type="entry name" value="Beta-barrel_YaiO"/>
</dbReference>